<reference evidence="5 6" key="1">
    <citation type="submission" date="2024-08" db="EMBL/GenBank/DDBJ databases">
        <title>Gnathostoma spinigerum genome.</title>
        <authorList>
            <person name="Gonzalez-Bertolin B."/>
            <person name="Monzon S."/>
            <person name="Zaballos A."/>
            <person name="Jimenez P."/>
            <person name="Dekumyoy P."/>
            <person name="Varona S."/>
            <person name="Cuesta I."/>
            <person name="Sumanam S."/>
            <person name="Adisakwattana P."/>
            <person name="Gasser R.B."/>
            <person name="Hernandez-Gonzalez A."/>
            <person name="Young N.D."/>
            <person name="Perteguer M.J."/>
        </authorList>
    </citation>
    <scope>NUCLEOTIDE SEQUENCE [LARGE SCALE GENOMIC DNA]</scope>
    <source>
        <strain evidence="5">AL3</strain>
        <tissue evidence="5">Liver</tissue>
    </source>
</reference>
<dbReference type="InterPro" id="IPR036430">
    <property type="entry name" value="RNase_T2-like_sf"/>
</dbReference>
<name>A0ABD6E534_9BILA</name>
<evidence type="ECO:0000313" key="6">
    <source>
        <dbReference type="Proteomes" id="UP001608902"/>
    </source>
</evidence>
<gene>
    <name evidence="5" type="ORF">AB6A40_001804</name>
</gene>
<dbReference type="Gene3D" id="3.90.730.10">
    <property type="entry name" value="Ribonuclease T2-like"/>
    <property type="match status" value="1"/>
</dbReference>
<feature type="active site" evidence="3">
    <location>
        <position position="114"/>
    </location>
</feature>
<dbReference type="InterPro" id="IPR033697">
    <property type="entry name" value="Ribonuclease_T2_eukaryotic"/>
</dbReference>
<dbReference type="PROSITE" id="PS00531">
    <property type="entry name" value="RNASE_T2_2"/>
    <property type="match status" value="1"/>
</dbReference>
<feature type="active site" evidence="3">
    <location>
        <position position="56"/>
    </location>
</feature>
<keyword evidence="2" id="KW-1015">Disulfide bond</keyword>
<dbReference type="Proteomes" id="UP001608902">
    <property type="component" value="Unassembled WGS sequence"/>
</dbReference>
<evidence type="ECO:0000256" key="1">
    <source>
        <dbReference type="ARBA" id="ARBA00007469"/>
    </source>
</evidence>
<feature type="active site" evidence="3">
    <location>
        <position position="110"/>
    </location>
</feature>
<dbReference type="InterPro" id="IPR001568">
    <property type="entry name" value="RNase_T2-like"/>
</dbReference>
<evidence type="ECO:0000313" key="5">
    <source>
        <dbReference type="EMBL" id="MFH4975095.1"/>
    </source>
</evidence>
<dbReference type="InterPro" id="IPR033130">
    <property type="entry name" value="RNase_T2_His_AS_2"/>
</dbReference>
<dbReference type="InterPro" id="IPR018188">
    <property type="entry name" value="RNase_T2_His_AS_1"/>
</dbReference>
<dbReference type="PROSITE" id="PS00530">
    <property type="entry name" value="RNASE_T2_1"/>
    <property type="match status" value="1"/>
</dbReference>
<sequence>MRIAVFAVSLFVVTKCKDVNFDYFVLAQTNPYAKCFSANGDLRCEVPNKTPQWTIHGLWPSRIRGKGPFYCQSPEYKFQKSRLKPIELELEKNWPNVYPDKSKYSLWKHEWEKHGSCTIGTPGFQHEINYFNISLGLHETFNIERALKASRVAPSMTSNYSLSDIILSLKNQLSSGKEVKLICVSNPSTGQVMLLEIELCIDKQLRTISCSDEMLSFSFDRNGKPGSCPETGIAYIPAQSTANIGPRKGCHNFKWNIGCLMLSFYSLYELFFNHLR</sequence>
<evidence type="ECO:0000256" key="2">
    <source>
        <dbReference type="ARBA" id="ARBA00023157"/>
    </source>
</evidence>
<organism evidence="5 6">
    <name type="scientific">Gnathostoma spinigerum</name>
    <dbReference type="NCBI Taxonomy" id="75299"/>
    <lineage>
        <taxon>Eukaryota</taxon>
        <taxon>Metazoa</taxon>
        <taxon>Ecdysozoa</taxon>
        <taxon>Nematoda</taxon>
        <taxon>Chromadorea</taxon>
        <taxon>Rhabditida</taxon>
        <taxon>Spirurina</taxon>
        <taxon>Gnathostomatomorpha</taxon>
        <taxon>Gnathostomatoidea</taxon>
        <taxon>Gnathostomatidae</taxon>
        <taxon>Gnathostoma</taxon>
    </lineage>
</organism>
<accession>A0ABD6E534</accession>
<dbReference type="CDD" id="cd01061">
    <property type="entry name" value="RNase_T2_euk"/>
    <property type="match status" value="1"/>
</dbReference>
<dbReference type="PANTHER" id="PTHR11240:SF22">
    <property type="entry name" value="RIBONUCLEASE T2"/>
    <property type="match status" value="1"/>
</dbReference>
<keyword evidence="6" id="KW-1185">Reference proteome</keyword>
<comment type="similarity">
    <text evidence="1 4">Belongs to the RNase T2 family.</text>
</comment>
<evidence type="ECO:0000256" key="4">
    <source>
        <dbReference type="RuleBase" id="RU004328"/>
    </source>
</evidence>
<proteinExistence type="inferred from homology"/>
<protein>
    <submittedName>
        <fullName evidence="5">Uncharacterized protein</fullName>
    </submittedName>
</protein>
<dbReference type="GO" id="GO:0006401">
    <property type="term" value="P:RNA catabolic process"/>
    <property type="evidence" value="ECO:0007669"/>
    <property type="project" value="UniProtKB-ARBA"/>
</dbReference>
<dbReference type="Pfam" id="PF00445">
    <property type="entry name" value="Ribonuclease_T2"/>
    <property type="match status" value="1"/>
</dbReference>
<comment type="caution">
    <text evidence="5">The sequence shown here is derived from an EMBL/GenBank/DDBJ whole genome shotgun (WGS) entry which is preliminary data.</text>
</comment>
<dbReference type="EMBL" id="JBGFUD010000715">
    <property type="protein sequence ID" value="MFH4975095.1"/>
    <property type="molecule type" value="Genomic_DNA"/>
</dbReference>
<dbReference type="SUPFAM" id="SSF55895">
    <property type="entry name" value="Ribonuclease Rh-like"/>
    <property type="match status" value="1"/>
</dbReference>
<evidence type="ECO:0000256" key="3">
    <source>
        <dbReference type="PIRSR" id="PIRSR633697-1"/>
    </source>
</evidence>
<dbReference type="AlphaFoldDB" id="A0ABD6E534"/>
<dbReference type="PANTHER" id="PTHR11240">
    <property type="entry name" value="RIBONUCLEASE T2"/>
    <property type="match status" value="1"/>
</dbReference>